<dbReference type="PROSITE" id="PS50885">
    <property type="entry name" value="HAMP"/>
    <property type="match status" value="1"/>
</dbReference>
<dbReference type="GO" id="GO:0000155">
    <property type="term" value="F:phosphorelay sensor kinase activity"/>
    <property type="evidence" value="ECO:0007669"/>
    <property type="project" value="InterPro"/>
</dbReference>
<gene>
    <name evidence="14" type="ORF">CFX1CAM_2017</name>
</gene>
<dbReference type="GO" id="GO:0005886">
    <property type="term" value="C:plasma membrane"/>
    <property type="evidence" value="ECO:0007669"/>
    <property type="project" value="TreeGrafter"/>
</dbReference>
<dbReference type="CDD" id="cd00082">
    <property type="entry name" value="HisKA"/>
    <property type="match status" value="1"/>
</dbReference>
<dbReference type="KEGG" id="abat:CFX1CAM_2017"/>
<dbReference type="InterPro" id="IPR036890">
    <property type="entry name" value="HATPase_C_sf"/>
</dbReference>
<keyword evidence="9" id="KW-0902">Two-component regulatory system</keyword>
<keyword evidence="8 11" id="KW-1133">Transmembrane helix</keyword>
<dbReference type="Gene3D" id="6.10.340.10">
    <property type="match status" value="1"/>
</dbReference>
<dbReference type="SMART" id="SM00388">
    <property type="entry name" value="HisKA"/>
    <property type="match status" value="1"/>
</dbReference>
<dbReference type="SMART" id="SM00304">
    <property type="entry name" value="HAMP"/>
    <property type="match status" value="1"/>
</dbReference>
<keyword evidence="10 11" id="KW-0472">Membrane</keyword>
<evidence type="ECO:0000313" key="14">
    <source>
        <dbReference type="EMBL" id="SMX55082.1"/>
    </source>
</evidence>
<dbReference type="PROSITE" id="PS50109">
    <property type="entry name" value="HIS_KIN"/>
    <property type="match status" value="1"/>
</dbReference>
<dbReference type="SUPFAM" id="SSF55874">
    <property type="entry name" value="ATPase domain of HSP90 chaperone/DNA topoisomerase II/histidine kinase"/>
    <property type="match status" value="1"/>
</dbReference>
<dbReference type="EMBL" id="LT859958">
    <property type="protein sequence ID" value="SMX55082.1"/>
    <property type="molecule type" value="Genomic_DNA"/>
</dbReference>
<comment type="subcellular location">
    <subcellularLocation>
        <location evidence="2">Membrane</location>
    </subcellularLocation>
</comment>
<feature type="transmembrane region" description="Helical" evidence="11">
    <location>
        <begin position="156"/>
        <end position="177"/>
    </location>
</feature>
<dbReference type="InterPro" id="IPR003661">
    <property type="entry name" value="HisK_dim/P_dom"/>
</dbReference>
<accession>A0A1Y6K5U3</accession>
<dbReference type="PANTHER" id="PTHR45436:SF5">
    <property type="entry name" value="SENSOR HISTIDINE KINASE TRCS"/>
    <property type="match status" value="1"/>
</dbReference>
<sequence length="474" mass="52868">MSLRLRLTLVYSGMLSGFIGLLSILIYAFVSMLFVNFIDDYLEDNANLIISHLQADSTGNLIVGSDLLLLSDDVFFQIWSADLQLIARSENAAQLTHALDPVSLGEQVVQFNEVEIDGEYFRILSVPLKVDNQPSGCLQAGLELGEIRFTLKLIKIAFLVSAIFAICVSIVLGWIVIGHALSPLAIMADITNRITSTNDLSQRIPLSTGSGDEINALALNFNQTFVRLERLFDSQRRFLADVSHDLRTPLTVIKGNVGLMRIMKTFDEDSLNTIEKEVDRLSRLVGDLLLMAQAEAGKLPLTIVEVDVGEILLEVFEEMNVISGGKHALHLGDFDQARVYGDRDRLKQAFLNLGANAINYTPEGKRIELRLIQHEDWVECVVRDEGQGIPKEELGLLFERFSRGEKSRTRYENRSGFGLGLPIAYWIVRNHKGRIDVETQEGVGTVFTVWLPKTQDEESHPPLRGVSPGVNYPS</sequence>
<dbReference type="SMART" id="SM00387">
    <property type="entry name" value="HATPase_c"/>
    <property type="match status" value="1"/>
</dbReference>
<dbReference type="Gene3D" id="1.10.287.130">
    <property type="match status" value="1"/>
</dbReference>
<dbReference type="AlphaFoldDB" id="A0A1Y6K5U3"/>
<organism evidence="14 15">
    <name type="scientific">Candidatus Brevifilum fermentans</name>
    <dbReference type="NCBI Taxonomy" id="1986204"/>
    <lineage>
        <taxon>Bacteria</taxon>
        <taxon>Bacillati</taxon>
        <taxon>Chloroflexota</taxon>
        <taxon>Anaerolineae</taxon>
        <taxon>Anaerolineales</taxon>
        <taxon>Anaerolineaceae</taxon>
        <taxon>Candidatus Brevifilum</taxon>
    </lineage>
</organism>
<keyword evidence="7 14" id="KW-0418">Kinase</keyword>
<dbReference type="InterPro" id="IPR050428">
    <property type="entry name" value="TCS_sensor_his_kinase"/>
</dbReference>
<dbReference type="OrthoDB" id="9786919at2"/>
<evidence type="ECO:0000256" key="9">
    <source>
        <dbReference type="ARBA" id="ARBA00023012"/>
    </source>
</evidence>
<evidence type="ECO:0000259" key="12">
    <source>
        <dbReference type="PROSITE" id="PS50109"/>
    </source>
</evidence>
<reference evidence="15" key="1">
    <citation type="submission" date="2017-05" db="EMBL/GenBank/DDBJ databases">
        <authorList>
            <person name="Kirkegaard R."/>
            <person name="Mcilroy J S."/>
        </authorList>
    </citation>
    <scope>NUCLEOTIDE SEQUENCE [LARGE SCALE GENOMIC DNA]</scope>
</reference>
<evidence type="ECO:0000256" key="11">
    <source>
        <dbReference type="SAM" id="Phobius"/>
    </source>
</evidence>
<dbReference type="InterPro" id="IPR036097">
    <property type="entry name" value="HisK_dim/P_sf"/>
</dbReference>
<dbReference type="InterPro" id="IPR003594">
    <property type="entry name" value="HATPase_dom"/>
</dbReference>
<dbReference type="FunFam" id="1.10.287.130:FF:000001">
    <property type="entry name" value="Two-component sensor histidine kinase"/>
    <property type="match status" value="1"/>
</dbReference>
<dbReference type="Pfam" id="PF00512">
    <property type="entry name" value="HisKA"/>
    <property type="match status" value="1"/>
</dbReference>
<evidence type="ECO:0000256" key="2">
    <source>
        <dbReference type="ARBA" id="ARBA00004370"/>
    </source>
</evidence>
<dbReference type="Proteomes" id="UP000195514">
    <property type="component" value="Chromosome I"/>
</dbReference>
<evidence type="ECO:0000313" key="15">
    <source>
        <dbReference type="Proteomes" id="UP000195514"/>
    </source>
</evidence>
<dbReference type="InterPro" id="IPR003660">
    <property type="entry name" value="HAMP_dom"/>
</dbReference>
<dbReference type="PRINTS" id="PR00344">
    <property type="entry name" value="BCTRLSENSOR"/>
</dbReference>
<evidence type="ECO:0000259" key="13">
    <source>
        <dbReference type="PROSITE" id="PS50885"/>
    </source>
</evidence>
<evidence type="ECO:0000256" key="5">
    <source>
        <dbReference type="ARBA" id="ARBA00022679"/>
    </source>
</evidence>
<protein>
    <recommendedName>
        <fullName evidence="3">histidine kinase</fullName>
        <ecNumber evidence="3">2.7.13.3</ecNumber>
    </recommendedName>
</protein>
<keyword evidence="6 11" id="KW-0812">Transmembrane</keyword>
<feature type="domain" description="HAMP" evidence="13">
    <location>
        <begin position="178"/>
        <end position="233"/>
    </location>
</feature>
<evidence type="ECO:0000256" key="3">
    <source>
        <dbReference type="ARBA" id="ARBA00012438"/>
    </source>
</evidence>
<evidence type="ECO:0000256" key="7">
    <source>
        <dbReference type="ARBA" id="ARBA00022777"/>
    </source>
</evidence>
<dbReference type="CDD" id="cd00075">
    <property type="entry name" value="HATPase"/>
    <property type="match status" value="1"/>
</dbReference>
<keyword evidence="5" id="KW-0808">Transferase</keyword>
<evidence type="ECO:0000256" key="8">
    <source>
        <dbReference type="ARBA" id="ARBA00022989"/>
    </source>
</evidence>
<feature type="domain" description="Histidine kinase" evidence="12">
    <location>
        <begin position="241"/>
        <end position="455"/>
    </location>
</feature>
<dbReference type="FunFam" id="3.30.565.10:FF:000006">
    <property type="entry name" value="Sensor histidine kinase WalK"/>
    <property type="match status" value="1"/>
</dbReference>
<dbReference type="InterPro" id="IPR005467">
    <property type="entry name" value="His_kinase_dom"/>
</dbReference>
<evidence type="ECO:0000256" key="6">
    <source>
        <dbReference type="ARBA" id="ARBA00022692"/>
    </source>
</evidence>
<dbReference type="SUPFAM" id="SSF47384">
    <property type="entry name" value="Homodimeric domain of signal transducing histidine kinase"/>
    <property type="match status" value="1"/>
</dbReference>
<dbReference type="InterPro" id="IPR004358">
    <property type="entry name" value="Sig_transdc_His_kin-like_C"/>
</dbReference>
<dbReference type="CDD" id="cd06225">
    <property type="entry name" value="HAMP"/>
    <property type="match status" value="1"/>
</dbReference>
<dbReference type="Pfam" id="PF00672">
    <property type="entry name" value="HAMP"/>
    <property type="match status" value="1"/>
</dbReference>
<dbReference type="EC" id="2.7.13.3" evidence="3"/>
<feature type="transmembrane region" description="Helical" evidence="11">
    <location>
        <begin position="12"/>
        <end position="35"/>
    </location>
</feature>
<dbReference type="PANTHER" id="PTHR45436">
    <property type="entry name" value="SENSOR HISTIDINE KINASE YKOH"/>
    <property type="match status" value="1"/>
</dbReference>
<keyword evidence="15" id="KW-1185">Reference proteome</keyword>
<proteinExistence type="predicted"/>
<dbReference type="Gene3D" id="3.30.565.10">
    <property type="entry name" value="Histidine kinase-like ATPase, C-terminal domain"/>
    <property type="match status" value="1"/>
</dbReference>
<dbReference type="Pfam" id="PF02518">
    <property type="entry name" value="HATPase_c"/>
    <property type="match status" value="1"/>
</dbReference>
<comment type="catalytic activity">
    <reaction evidence="1">
        <text>ATP + protein L-histidine = ADP + protein N-phospho-L-histidine.</text>
        <dbReference type="EC" id="2.7.13.3"/>
    </reaction>
</comment>
<name>A0A1Y6K5U3_9CHLR</name>
<dbReference type="RefSeq" id="WP_087862873.1">
    <property type="nucleotide sequence ID" value="NZ_LT859958.1"/>
</dbReference>
<evidence type="ECO:0000256" key="4">
    <source>
        <dbReference type="ARBA" id="ARBA00022553"/>
    </source>
</evidence>
<keyword evidence="4" id="KW-0597">Phosphoprotein</keyword>
<evidence type="ECO:0000256" key="1">
    <source>
        <dbReference type="ARBA" id="ARBA00000085"/>
    </source>
</evidence>
<evidence type="ECO:0000256" key="10">
    <source>
        <dbReference type="ARBA" id="ARBA00023136"/>
    </source>
</evidence>